<dbReference type="SMART" id="SM00110">
    <property type="entry name" value="C1Q"/>
    <property type="match status" value="1"/>
</dbReference>
<evidence type="ECO:0000256" key="5">
    <source>
        <dbReference type="SAM" id="MobiDB-lite"/>
    </source>
</evidence>
<dbReference type="AlphaFoldDB" id="A0A8M1KX63"/>
<dbReference type="OrthoDB" id="10070467at2759"/>
<dbReference type="PRINTS" id="PR00007">
    <property type="entry name" value="COMPLEMNTC1Q"/>
</dbReference>
<keyword evidence="8" id="KW-1185">Reference proteome</keyword>
<feature type="coiled-coil region" evidence="4">
    <location>
        <begin position="77"/>
        <end position="129"/>
    </location>
</feature>
<dbReference type="InterPro" id="IPR050822">
    <property type="entry name" value="Cerebellin_Synaptic_Org"/>
</dbReference>
<dbReference type="Pfam" id="PF00386">
    <property type="entry name" value="C1q"/>
    <property type="match status" value="1"/>
</dbReference>
<reference evidence="9" key="1">
    <citation type="submission" date="2025-08" db="UniProtKB">
        <authorList>
            <consortium name="RefSeq"/>
        </authorList>
    </citation>
    <scope>IDENTIFICATION</scope>
</reference>
<accession>A0A8M1KX63</accession>
<evidence type="ECO:0000256" key="6">
    <source>
        <dbReference type="SAM" id="SignalP"/>
    </source>
</evidence>
<dbReference type="PANTHER" id="PTHR22923:SF102">
    <property type="entry name" value="CEREBELLIN 13-RELATED"/>
    <property type="match status" value="1"/>
</dbReference>
<feature type="domain" description="C1q" evidence="7">
    <location>
        <begin position="144"/>
        <end position="283"/>
    </location>
</feature>
<name>A0A8M1KX63_CLUHA</name>
<dbReference type="GeneID" id="122133642"/>
<dbReference type="PANTHER" id="PTHR22923">
    <property type="entry name" value="CEREBELLIN-RELATED"/>
    <property type="match status" value="1"/>
</dbReference>
<keyword evidence="2" id="KW-0964">Secreted</keyword>
<gene>
    <name evidence="9" type="primary">LOC122133642</name>
</gene>
<keyword evidence="3 6" id="KW-0732">Signal</keyword>
<sequence length="283" mass="31427">MKIVAVLFLLCCGWSGINGDNNLSENDINHEGLHNRNGNTGNQTPEDRFEEATPSSSTKCICQADIHAVLREMSAVLAEQRVELRNTMTDLEKLRTTYEAQSVHLNAAMEELKQENKEQAAQLRAMKAWSNSTEMKVTDLERENRERKVAFSAAILESDHKNTGPFNTGVTLVYRHVFTNIGNAYNPSTGIFTAPVRGVYQFDFKVYGPGSSRNPSGVTLQRNGQHVLIAYVHQTAGSVHSSNGVSQLLEVGDAVYVQLYPGAWIHDNGNHYNTFSGHLLFPM</sequence>
<dbReference type="Proteomes" id="UP000515152">
    <property type="component" value="Chromosome 17"/>
</dbReference>
<organism evidence="8 9">
    <name type="scientific">Clupea harengus</name>
    <name type="common">Atlantic herring</name>
    <dbReference type="NCBI Taxonomy" id="7950"/>
    <lineage>
        <taxon>Eukaryota</taxon>
        <taxon>Metazoa</taxon>
        <taxon>Chordata</taxon>
        <taxon>Craniata</taxon>
        <taxon>Vertebrata</taxon>
        <taxon>Euteleostomi</taxon>
        <taxon>Actinopterygii</taxon>
        <taxon>Neopterygii</taxon>
        <taxon>Teleostei</taxon>
        <taxon>Clupei</taxon>
        <taxon>Clupeiformes</taxon>
        <taxon>Clupeoidei</taxon>
        <taxon>Clupeidae</taxon>
        <taxon>Clupea</taxon>
    </lineage>
</organism>
<feature type="chain" id="PRO_5035450687" evidence="6">
    <location>
        <begin position="20"/>
        <end position="283"/>
    </location>
</feature>
<dbReference type="RefSeq" id="XP_042566179.1">
    <property type="nucleotide sequence ID" value="XM_042710245.1"/>
</dbReference>
<evidence type="ECO:0000313" key="8">
    <source>
        <dbReference type="Proteomes" id="UP000515152"/>
    </source>
</evidence>
<comment type="subcellular location">
    <subcellularLocation>
        <location evidence="1">Secreted</location>
    </subcellularLocation>
</comment>
<keyword evidence="4" id="KW-0175">Coiled coil</keyword>
<dbReference type="InterPro" id="IPR008983">
    <property type="entry name" value="Tumour_necrosis_fac-like_dom"/>
</dbReference>
<feature type="signal peptide" evidence="6">
    <location>
        <begin position="1"/>
        <end position="19"/>
    </location>
</feature>
<evidence type="ECO:0000256" key="4">
    <source>
        <dbReference type="SAM" id="Coils"/>
    </source>
</evidence>
<evidence type="ECO:0000256" key="2">
    <source>
        <dbReference type="ARBA" id="ARBA00022525"/>
    </source>
</evidence>
<evidence type="ECO:0000313" key="9">
    <source>
        <dbReference type="RefSeq" id="XP_042566179.1"/>
    </source>
</evidence>
<proteinExistence type="predicted"/>
<evidence type="ECO:0000259" key="7">
    <source>
        <dbReference type="PROSITE" id="PS50871"/>
    </source>
</evidence>
<dbReference type="GO" id="GO:0005576">
    <property type="term" value="C:extracellular region"/>
    <property type="evidence" value="ECO:0007669"/>
    <property type="project" value="UniProtKB-SubCell"/>
</dbReference>
<dbReference type="PROSITE" id="PS50871">
    <property type="entry name" value="C1Q"/>
    <property type="match status" value="1"/>
</dbReference>
<feature type="region of interest" description="Disordered" evidence="5">
    <location>
        <begin position="32"/>
        <end position="54"/>
    </location>
</feature>
<dbReference type="SUPFAM" id="SSF49842">
    <property type="entry name" value="TNF-like"/>
    <property type="match status" value="1"/>
</dbReference>
<evidence type="ECO:0000256" key="3">
    <source>
        <dbReference type="ARBA" id="ARBA00022729"/>
    </source>
</evidence>
<dbReference type="Gene3D" id="2.60.120.40">
    <property type="match status" value="1"/>
</dbReference>
<protein>
    <submittedName>
        <fullName evidence="9">Multimerin-2-like</fullName>
    </submittedName>
</protein>
<dbReference type="KEGG" id="char:122133642"/>
<evidence type="ECO:0000256" key="1">
    <source>
        <dbReference type="ARBA" id="ARBA00004613"/>
    </source>
</evidence>
<dbReference type="InterPro" id="IPR001073">
    <property type="entry name" value="C1q_dom"/>
</dbReference>